<comment type="function">
    <text evidence="4">Part of the outer membrane protein assembly complex, which is involved in assembly and insertion of beta-barrel proteins into the outer membrane.</text>
</comment>
<name>A0A2S0MCL6_9BURK</name>
<evidence type="ECO:0000256" key="1">
    <source>
        <dbReference type="ARBA" id="ARBA00022729"/>
    </source>
</evidence>
<feature type="chain" id="PRO_5015789869" description="Outer membrane protein assembly factor BamE" evidence="6">
    <location>
        <begin position="24"/>
        <end position="177"/>
    </location>
</feature>
<dbReference type="OrthoDB" id="9808250at2"/>
<protein>
    <recommendedName>
        <fullName evidence="4">Outer membrane protein assembly factor BamE</fullName>
    </recommendedName>
</protein>
<evidence type="ECO:0000313" key="8">
    <source>
        <dbReference type="EMBL" id="AVO33635.1"/>
    </source>
</evidence>
<accession>A0A2S0MCL6</accession>
<keyword evidence="1 4" id="KW-0732">Signal</keyword>
<reference evidence="8 9" key="1">
    <citation type="submission" date="2018-03" db="EMBL/GenBank/DDBJ databases">
        <title>Genome sequencing of Ottowia sp.</title>
        <authorList>
            <person name="Kim S.-J."/>
            <person name="Heo J."/>
            <person name="Kwon S.-W."/>
        </authorList>
    </citation>
    <scope>NUCLEOTIDE SEQUENCE [LARGE SCALE GENOMIC DNA]</scope>
    <source>
        <strain evidence="8 9">KADR8-3</strain>
    </source>
</reference>
<dbReference type="PROSITE" id="PS51257">
    <property type="entry name" value="PROKAR_LIPOPROTEIN"/>
    <property type="match status" value="1"/>
</dbReference>
<keyword evidence="4" id="KW-0564">Palmitate</keyword>
<organism evidence="8 9">
    <name type="scientific">Ottowia oryzae</name>
    <dbReference type="NCBI Taxonomy" id="2109914"/>
    <lineage>
        <taxon>Bacteria</taxon>
        <taxon>Pseudomonadati</taxon>
        <taxon>Pseudomonadota</taxon>
        <taxon>Betaproteobacteria</taxon>
        <taxon>Burkholderiales</taxon>
        <taxon>Comamonadaceae</taxon>
        <taxon>Ottowia</taxon>
    </lineage>
</organism>
<comment type="subunit">
    <text evidence="4">Part of the Bam complex.</text>
</comment>
<dbReference type="Pfam" id="PF04355">
    <property type="entry name" value="BamE"/>
    <property type="match status" value="1"/>
</dbReference>
<comment type="subcellular location">
    <subcellularLocation>
        <location evidence="4">Cell outer membrane</location>
        <topology evidence="4">Lipid-anchor</topology>
    </subcellularLocation>
</comment>
<proteinExistence type="inferred from homology"/>
<keyword evidence="3 4" id="KW-0998">Cell outer membrane</keyword>
<dbReference type="InterPro" id="IPR007450">
    <property type="entry name" value="BamE_dom"/>
</dbReference>
<dbReference type="InterPro" id="IPR037873">
    <property type="entry name" value="BamE-like"/>
</dbReference>
<dbReference type="Gene3D" id="3.30.1450.10">
    <property type="match status" value="1"/>
</dbReference>
<sequence>MIRPVMLAALVCGLGACSSFDSATRSMADAITLYKPEVVQGNFVSKEQVAQLQPGMTRLQVRDVLGTPLMASVFHGDRWDYVFTMKRQGVPLQNYKLSLFFNGDVLDRFEGDDMPSETEFVQRIGRDKKPKVPQLEATEEQLAKFPAPNDADAPASTEAPRAEPRPAGSYPPLEPQR</sequence>
<evidence type="ECO:0000256" key="5">
    <source>
        <dbReference type="SAM" id="MobiDB-lite"/>
    </source>
</evidence>
<dbReference type="GO" id="GO:0051205">
    <property type="term" value="P:protein insertion into membrane"/>
    <property type="evidence" value="ECO:0007669"/>
    <property type="project" value="UniProtKB-UniRule"/>
</dbReference>
<feature type="signal peptide" evidence="6">
    <location>
        <begin position="1"/>
        <end position="23"/>
    </location>
</feature>
<evidence type="ECO:0000313" key="9">
    <source>
        <dbReference type="Proteomes" id="UP000239709"/>
    </source>
</evidence>
<feature type="region of interest" description="Disordered" evidence="5">
    <location>
        <begin position="124"/>
        <end position="177"/>
    </location>
</feature>
<evidence type="ECO:0000256" key="3">
    <source>
        <dbReference type="ARBA" id="ARBA00023237"/>
    </source>
</evidence>
<dbReference type="PANTHER" id="PTHR37482">
    <property type="entry name" value="OUTER MEMBRANE PROTEIN ASSEMBLY FACTOR BAME"/>
    <property type="match status" value="1"/>
</dbReference>
<dbReference type="GO" id="GO:0043165">
    <property type="term" value="P:Gram-negative-bacterium-type cell outer membrane assembly"/>
    <property type="evidence" value="ECO:0007669"/>
    <property type="project" value="UniProtKB-UniRule"/>
</dbReference>
<dbReference type="PANTHER" id="PTHR37482:SF1">
    <property type="entry name" value="OUTER MEMBRANE PROTEIN ASSEMBLY FACTOR BAME"/>
    <property type="match status" value="1"/>
</dbReference>
<evidence type="ECO:0000256" key="6">
    <source>
        <dbReference type="SAM" id="SignalP"/>
    </source>
</evidence>
<dbReference type="HAMAP" id="MF_00925">
    <property type="entry name" value="OM_assembly_BamE"/>
    <property type="match status" value="1"/>
</dbReference>
<dbReference type="GO" id="GO:1990063">
    <property type="term" value="C:Bam protein complex"/>
    <property type="evidence" value="ECO:0007669"/>
    <property type="project" value="TreeGrafter"/>
</dbReference>
<dbReference type="EMBL" id="CP027666">
    <property type="protein sequence ID" value="AVO33635.1"/>
    <property type="molecule type" value="Genomic_DNA"/>
</dbReference>
<evidence type="ECO:0000256" key="4">
    <source>
        <dbReference type="HAMAP-Rule" id="MF_00925"/>
    </source>
</evidence>
<gene>
    <name evidence="4" type="primary">bamE</name>
    <name evidence="8" type="ORF">C6570_04725</name>
</gene>
<comment type="similarity">
    <text evidence="4">Belongs to the BamE family.</text>
</comment>
<dbReference type="GO" id="GO:0030674">
    <property type="term" value="F:protein-macromolecule adaptor activity"/>
    <property type="evidence" value="ECO:0007669"/>
    <property type="project" value="TreeGrafter"/>
</dbReference>
<dbReference type="Proteomes" id="UP000239709">
    <property type="component" value="Chromosome"/>
</dbReference>
<dbReference type="AlphaFoldDB" id="A0A2S0MCL6"/>
<keyword evidence="4" id="KW-0449">Lipoprotein</keyword>
<evidence type="ECO:0000259" key="7">
    <source>
        <dbReference type="Pfam" id="PF04355"/>
    </source>
</evidence>
<dbReference type="InterPro" id="IPR026592">
    <property type="entry name" value="BamE"/>
</dbReference>
<dbReference type="RefSeq" id="WP_106702198.1">
    <property type="nucleotide sequence ID" value="NZ_CP027666.1"/>
</dbReference>
<evidence type="ECO:0000256" key="2">
    <source>
        <dbReference type="ARBA" id="ARBA00023136"/>
    </source>
</evidence>
<feature type="domain" description="Outer membrane protein assembly factor BamE" evidence="7">
    <location>
        <begin position="41"/>
        <end position="110"/>
    </location>
</feature>
<dbReference type="KEGG" id="otk:C6570_04725"/>
<keyword evidence="2 4" id="KW-0472">Membrane</keyword>
<keyword evidence="9" id="KW-1185">Reference proteome</keyword>